<sequence length="163" mass="17754">MARDIGMAPDAKVYRAVIIKSYADGSVFTAYEGPYDKIGSARARVTFWENHFAKRDNGDKATGHVEQCQPAWEKAPDRARRRTARTSAASGDEAPKDPVALIRAAIAQRRGMHGSHAADLLAEHGFTEEADRIRAEVRAQMGHLSAKQALQLLTAAPADGTDR</sequence>
<dbReference type="Proteomes" id="UP001139384">
    <property type="component" value="Unassembled WGS sequence"/>
</dbReference>
<keyword evidence="3" id="KW-1185">Reference proteome</keyword>
<name>A0A9X1TJD1_STRM4</name>
<proteinExistence type="predicted"/>
<reference evidence="2" key="1">
    <citation type="submission" date="2022-01" db="EMBL/GenBank/DDBJ databases">
        <title>Draft Genome Sequences of Seven Type Strains of the Genus Streptomyces.</title>
        <authorList>
            <person name="Aziz S."/>
            <person name="Coretto E."/>
            <person name="Chronakova A."/>
            <person name="Sproer C."/>
            <person name="Huber K."/>
            <person name="Nouioui I."/>
            <person name="Gross H."/>
        </authorList>
    </citation>
    <scope>NUCLEOTIDE SEQUENCE</scope>
    <source>
        <strain evidence="2">DSM 103493</strain>
    </source>
</reference>
<comment type="caution">
    <text evidence="2">The sequence shown here is derived from an EMBL/GenBank/DDBJ whole genome shotgun (WGS) entry which is preliminary data.</text>
</comment>
<gene>
    <name evidence="2" type="ORF">L0P92_02695</name>
</gene>
<feature type="region of interest" description="Disordered" evidence="1">
    <location>
        <begin position="58"/>
        <end position="95"/>
    </location>
</feature>
<evidence type="ECO:0000313" key="2">
    <source>
        <dbReference type="EMBL" id="MCF1592479.1"/>
    </source>
</evidence>
<protein>
    <submittedName>
        <fullName evidence="2">Uncharacterized protein</fullName>
    </submittedName>
</protein>
<dbReference type="RefSeq" id="WP_234760783.1">
    <property type="nucleotide sequence ID" value="NZ_JAKEIP010000005.1"/>
</dbReference>
<evidence type="ECO:0000256" key="1">
    <source>
        <dbReference type="SAM" id="MobiDB-lite"/>
    </source>
</evidence>
<dbReference type="AlphaFoldDB" id="A0A9X1TJD1"/>
<organism evidence="2 3">
    <name type="scientific">Streptomyces muensis</name>
    <dbReference type="NCBI Taxonomy" id="1077944"/>
    <lineage>
        <taxon>Bacteria</taxon>
        <taxon>Bacillati</taxon>
        <taxon>Actinomycetota</taxon>
        <taxon>Actinomycetes</taxon>
        <taxon>Kitasatosporales</taxon>
        <taxon>Streptomycetaceae</taxon>
        <taxon>Streptomyces</taxon>
    </lineage>
</organism>
<evidence type="ECO:0000313" key="3">
    <source>
        <dbReference type="Proteomes" id="UP001139384"/>
    </source>
</evidence>
<accession>A0A9X1TJD1</accession>
<dbReference type="EMBL" id="JAKEIP010000005">
    <property type="protein sequence ID" value="MCF1592479.1"/>
    <property type="molecule type" value="Genomic_DNA"/>
</dbReference>